<accession>A0A367RLV6</accession>
<evidence type="ECO:0000259" key="1">
    <source>
        <dbReference type="Pfam" id="PF14261"/>
    </source>
</evidence>
<sequence length="298" mass="34067">MTRFIHDKFAKDYLEELLKDYGEVKASEKVSGEIKEIDVLFTPAKQQSSNLQILGLLGRFAEQPAIIEPYRNPASTDEICDCILKLLEIKALLRREAKANKTKLQDSEIPKLWVLTPTISETRLSSFGTIQKAAWLSGVHFLPDALRTAIVAIHQLPQTPETLWLRLLGRGNVQSQAIIELQALPLDYPYQKATLELVYNLRENLRVNQELEADDRELIMRLEPLYQRDREQAKEEGRQEGKEDLILRQLNRRIGEIDALLIGRINGLSIEQLENLGEALLDFSSVADLETWLNQQSI</sequence>
<evidence type="ECO:0000313" key="2">
    <source>
        <dbReference type="EMBL" id="RCJ36710.1"/>
    </source>
</evidence>
<protein>
    <recommendedName>
        <fullName evidence="1">DUF4351 domain-containing protein</fullName>
    </recommendedName>
</protein>
<evidence type="ECO:0000313" key="3">
    <source>
        <dbReference type="Proteomes" id="UP000252085"/>
    </source>
</evidence>
<dbReference type="Proteomes" id="UP000252085">
    <property type="component" value="Unassembled WGS sequence"/>
</dbReference>
<dbReference type="AlphaFoldDB" id="A0A367RLV6"/>
<gene>
    <name evidence="2" type="ORF">A6769_14485</name>
</gene>
<proteinExistence type="predicted"/>
<dbReference type="PANTHER" id="PTHR35586:SF2">
    <property type="entry name" value="SLL1542 PROTEIN"/>
    <property type="match status" value="1"/>
</dbReference>
<name>A0A367RLV6_NOSPU</name>
<dbReference type="EMBL" id="LXQE01000147">
    <property type="protein sequence ID" value="RCJ36710.1"/>
    <property type="molecule type" value="Genomic_DNA"/>
</dbReference>
<dbReference type="PANTHER" id="PTHR35586">
    <property type="entry name" value="SLL1691 PROTEIN"/>
    <property type="match status" value="1"/>
</dbReference>
<organism evidence="2 3">
    <name type="scientific">Nostoc punctiforme NIES-2108</name>
    <dbReference type="NCBI Taxonomy" id="1356359"/>
    <lineage>
        <taxon>Bacteria</taxon>
        <taxon>Bacillati</taxon>
        <taxon>Cyanobacteriota</taxon>
        <taxon>Cyanophyceae</taxon>
        <taxon>Nostocales</taxon>
        <taxon>Nostocaceae</taxon>
        <taxon>Nostoc</taxon>
    </lineage>
</organism>
<comment type="caution">
    <text evidence="2">The sequence shown here is derived from an EMBL/GenBank/DDBJ whole genome shotgun (WGS) entry which is preliminary data.</text>
</comment>
<reference evidence="2 3" key="1">
    <citation type="submission" date="2016-04" db="EMBL/GenBank/DDBJ databases">
        <authorList>
            <person name="Evans L.H."/>
            <person name="Alamgir A."/>
            <person name="Owens N."/>
            <person name="Weber N.D."/>
            <person name="Virtaneva K."/>
            <person name="Barbian K."/>
            <person name="Babar A."/>
            <person name="Rosenke K."/>
        </authorList>
    </citation>
    <scope>NUCLEOTIDE SEQUENCE [LARGE SCALE GENOMIC DNA]</scope>
    <source>
        <strain evidence="2">NIES-2108</strain>
    </source>
</reference>
<feature type="domain" description="DUF4351" evidence="1">
    <location>
        <begin position="235"/>
        <end position="293"/>
    </location>
</feature>
<dbReference type="Pfam" id="PF14261">
    <property type="entry name" value="DUF4351"/>
    <property type="match status" value="1"/>
</dbReference>
<dbReference type="InterPro" id="IPR025587">
    <property type="entry name" value="DUF4351"/>
</dbReference>